<dbReference type="EMBL" id="FOMX01000049">
    <property type="protein sequence ID" value="SFF33854.1"/>
    <property type="molecule type" value="Genomic_DNA"/>
</dbReference>
<organism evidence="1 2">
    <name type="scientific">Nannocystis exedens</name>
    <dbReference type="NCBI Taxonomy" id="54"/>
    <lineage>
        <taxon>Bacteria</taxon>
        <taxon>Pseudomonadati</taxon>
        <taxon>Myxococcota</taxon>
        <taxon>Polyangia</taxon>
        <taxon>Nannocystales</taxon>
        <taxon>Nannocystaceae</taxon>
        <taxon>Nannocystis</taxon>
    </lineage>
</organism>
<protein>
    <submittedName>
        <fullName evidence="1">Uncharacterized protein</fullName>
    </submittedName>
</protein>
<keyword evidence="2" id="KW-1185">Reference proteome</keyword>
<reference evidence="2" key="1">
    <citation type="submission" date="2016-10" db="EMBL/GenBank/DDBJ databases">
        <authorList>
            <person name="Varghese N."/>
            <person name="Submissions S."/>
        </authorList>
    </citation>
    <scope>NUCLEOTIDE SEQUENCE [LARGE SCALE GENOMIC DNA]</scope>
    <source>
        <strain evidence="2">ATCC 25963</strain>
    </source>
</reference>
<dbReference type="RefSeq" id="WP_096330015.1">
    <property type="nucleotide sequence ID" value="NZ_FOMX01000049.1"/>
</dbReference>
<evidence type="ECO:0000313" key="1">
    <source>
        <dbReference type="EMBL" id="SFF33854.1"/>
    </source>
</evidence>
<dbReference type="Proteomes" id="UP000199400">
    <property type="component" value="Unassembled WGS sequence"/>
</dbReference>
<evidence type="ECO:0000313" key="2">
    <source>
        <dbReference type="Proteomes" id="UP000199400"/>
    </source>
</evidence>
<gene>
    <name evidence="1" type="ORF">SAMN02745121_08236</name>
</gene>
<dbReference type="OrthoDB" id="3854842at2"/>
<dbReference type="STRING" id="54.SAMN02745121_08236"/>
<dbReference type="AlphaFoldDB" id="A0A1I2HUZ4"/>
<proteinExistence type="predicted"/>
<name>A0A1I2HUZ4_9BACT</name>
<sequence>MTVVSPPPGLCARCVSGRRIDSAKGSTFWRCAEHDRDPSWPKYPRLPVLRCSRFVAGEVPAGPAQE</sequence>
<accession>A0A1I2HUZ4</accession>